<protein>
    <submittedName>
        <fullName evidence="1">Uncharacterized protein</fullName>
    </submittedName>
</protein>
<dbReference type="Proteomes" id="UP000799755">
    <property type="component" value="Unassembled WGS sequence"/>
</dbReference>
<reference evidence="1" key="1">
    <citation type="journal article" date="2020" name="Stud. Mycol.">
        <title>101 Dothideomycetes genomes: a test case for predicting lifestyles and emergence of pathogens.</title>
        <authorList>
            <person name="Haridas S."/>
            <person name="Albert R."/>
            <person name="Binder M."/>
            <person name="Bloem J."/>
            <person name="Labutti K."/>
            <person name="Salamov A."/>
            <person name="Andreopoulos B."/>
            <person name="Baker S."/>
            <person name="Barry K."/>
            <person name="Bills G."/>
            <person name="Bluhm B."/>
            <person name="Cannon C."/>
            <person name="Castanera R."/>
            <person name="Culley D."/>
            <person name="Daum C."/>
            <person name="Ezra D."/>
            <person name="Gonzalez J."/>
            <person name="Henrissat B."/>
            <person name="Kuo A."/>
            <person name="Liang C."/>
            <person name="Lipzen A."/>
            <person name="Lutzoni F."/>
            <person name="Magnuson J."/>
            <person name="Mondo S."/>
            <person name="Nolan M."/>
            <person name="Ohm R."/>
            <person name="Pangilinan J."/>
            <person name="Park H.-J."/>
            <person name="Ramirez L."/>
            <person name="Alfaro M."/>
            <person name="Sun H."/>
            <person name="Tritt A."/>
            <person name="Yoshinaga Y."/>
            <person name="Zwiers L.-H."/>
            <person name="Turgeon B."/>
            <person name="Goodwin S."/>
            <person name="Spatafora J."/>
            <person name="Crous P."/>
            <person name="Grigoriev I."/>
        </authorList>
    </citation>
    <scope>NUCLEOTIDE SEQUENCE</scope>
    <source>
        <strain evidence="1">ATCC 200398</strain>
    </source>
</reference>
<evidence type="ECO:0000313" key="1">
    <source>
        <dbReference type="EMBL" id="KAF2471898.1"/>
    </source>
</evidence>
<accession>A0ACB6QY24</accession>
<sequence>MAGSPDPNDFSQYFASTPELQTADTPPGRQDRLGVPETVPSRSTSPTQYEFITTTGEESATASKQKLKTVRSHVMKNYLQQQKGRGSGEPSLSPAAERRRGKQRARSSRSTSRETERVPISPTAEGRSVTAEVGSLFSGISSYTALIGGFEGQTISG</sequence>
<comment type="caution">
    <text evidence="1">The sequence shown here is derived from an EMBL/GenBank/DDBJ whole genome shotgun (WGS) entry which is preliminary data.</text>
</comment>
<gene>
    <name evidence="1" type="ORF">BDR25DRAFT_303260</name>
</gene>
<proteinExistence type="predicted"/>
<keyword evidence="2" id="KW-1185">Reference proteome</keyword>
<dbReference type="EMBL" id="MU003504">
    <property type="protein sequence ID" value="KAF2471898.1"/>
    <property type="molecule type" value="Genomic_DNA"/>
</dbReference>
<name>A0ACB6QY24_9PLEO</name>
<organism evidence="1 2">
    <name type="scientific">Lindgomyces ingoldianus</name>
    <dbReference type="NCBI Taxonomy" id="673940"/>
    <lineage>
        <taxon>Eukaryota</taxon>
        <taxon>Fungi</taxon>
        <taxon>Dikarya</taxon>
        <taxon>Ascomycota</taxon>
        <taxon>Pezizomycotina</taxon>
        <taxon>Dothideomycetes</taxon>
        <taxon>Pleosporomycetidae</taxon>
        <taxon>Pleosporales</taxon>
        <taxon>Lindgomycetaceae</taxon>
        <taxon>Lindgomyces</taxon>
    </lineage>
</organism>
<feature type="non-terminal residue" evidence="1">
    <location>
        <position position="157"/>
    </location>
</feature>
<evidence type="ECO:0000313" key="2">
    <source>
        <dbReference type="Proteomes" id="UP000799755"/>
    </source>
</evidence>